<reference evidence="1 2" key="1">
    <citation type="submission" date="2014-10" db="EMBL/GenBank/DDBJ databases">
        <title>Draft genome sequence of Actinoplanes utahensis NRRL 12052.</title>
        <authorList>
            <person name="Velasco-Bucheli B."/>
            <person name="del Cerro C."/>
            <person name="Hormigo D."/>
            <person name="Garcia J.L."/>
            <person name="Acebal C."/>
            <person name="Arroyo M."/>
            <person name="de la Mata I."/>
        </authorList>
    </citation>
    <scope>NUCLEOTIDE SEQUENCE [LARGE SCALE GENOMIC DNA]</scope>
    <source>
        <strain evidence="1 2">NRRL 12052</strain>
    </source>
</reference>
<organism evidence="1 2">
    <name type="scientific">Actinoplanes utahensis</name>
    <dbReference type="NCBI Taxonomy" id="1869"/>
    <lineage>
        <taxon>Bacteria</taxon>
        <taxon>Bacillati</taxon>
        <taxon>Actinomycetota</taxon>
        <taxon>Actinomycetes</taxon>
        <taxon>Micromonosporales</taxon>
        <taxon>Micromonosporaceae</taxon>
        <taxon>Actinoplanes</taxon>
    </lineage>
</organism>
<evidence type="ECO:0000313" key="2">
    <source>
        <dbReference type="Proteomes" id="UP000054537"/>
    </source>
</evidence>
<proteinExistence type="predicted"/>
<dbReference type="OrthoDB" id="3388562at2"/>
<dbReference type="AlphaFoldDB" id="A0A0A6UP31"/>
<dbReference type="EMBL" id="JRTT01000015">
    <property type="protein sequence ID" value="KHD76798.1"/>
    <property type="molecule type" value="Genomic_DNA"/>
</dbReference>
<sequence length="77" mass="8866">MMVQRHWWNGSSTTRFRRDVYIRSDGSQWDVLVQIGGEAGRYRVQQCPGRGSAQIVADAWRGSNEDWQELRPQPSAS</sequence>
<gene>
    <name evidence="1" type="ORF">MB27_14695</name>
</gene>
<evidence type="ECO:0000313" key="1">
    <source>
        <dbReference type="EMBL" id="KHD76798.1"/>
    </source>
</evidence>
<dbReference type="RefSeq" id="WP_043525049.1">
    <property type="nucleotide sequence ID" value="NZ_BAABKU010000019.1"/>
</dbReference>
<keyword evidence="2" id="KW-1185">Reference proteome</keyword>
<dbReference type="Proteomes" id="UP000054537">
    <property type="component" value="Unassembled WGS sequence"/>
</dbReference>
<accession>A0A0A6UP31</accession>
<dbReference type="eggNOG" id="ENOG5031SUU">
    <property type="taxonomic scope" value="Bacteria"/>
</dbReference>
<name>A0A0A6UP31_ACTUT</name>
<protein>
    <submittedName>
        <fullName evidence="1">Uncharacterized protein</fullName>
    </submittedName>
</protein>
<comment type="caution">
    <text evidence="1">The sequence shown here is derived from an EMBL/GenBank/DDBJ whole genome shotgun (WGS) entry which is preliminary data.</text>
</comment>